<organism evidence="7 8">
    <name type="scientific">Methyloligella halotolerans</name>
    <dbReference type="NCBI Taxonomy" id="1177755"/>
    <lineage>
        <taxon>Bacteria</taxon>
        <taxon>Pseudomonadati</taxon>
        <taxon>Pseudomonadota</taxon>
        <taxon>Alphaproteobacteria</taxon>
        <taxon>Hyphomicrobiales</taxon>
        <taxon>Hyphomicrobiaceae</taxon>
        <taxon>Methyloligella</taxon>
    </lineage>
</organism>
<dbReference type="AlphaFoldDB" id="A0A1E2S1B9"/>
<name>A0A1E2S1B9_9HYPH</name>
<evidence type="ECO:0000256" key="3">
    <source>
        <dbReference type="ARBA" id="ARBA00023004"/>
    </source>
</evidence>
<dbReference type="EMBL" id="MASI01000001">
    <property type="protein sequence ID" value="ODA68251.1"/>
    <property type="molecule type" value="Genomic_DNA"/>
</dbReference>
<dbReference type="PROSITE" id="PS51007">
    <property type="entry name" value="CYTC"/>
    <property type="match status" value="1"/>
</dbReference>
<feature type="domain" description="Cytochrome c" evidence="6">
    <location>
        <begin position="27"/>
        <end position="107"/>
    </location>
</feature>
<keyword evidence="1 4" id="KW-0349">Heme</keyword>
<protein>
    <submittedName>
        <fullName evidence="7">Cytochrome c-552</fullName>
    </submittedName>
</protein>
<dbReference type="STRING" id="1177755.A7A08_00068"/>
<sequence>MAYRFCVSLVTIALAGLLWTAPASAAGIAVSGKQIAEQWCSTCHLVGPKQESAPAVGTPTFLAISKKYGDSVDMLTGFLADPHPPMPSLSLTRQEISDLVAYIGSLDKGEAKPAPGAAE</sequence>
<dbReference type="SUPFAM" id="SSF46626">
    <property type="entry name" value="Cytochrome c"/>
    <property type="match status" value="1"/>
</dbReference>
<evidence type="ECO:0000256" key="2">
    <source>
        <dbReference type="ARBA" id="ARBA00022723"/>
    </source>
</evidence>
<dbReference type="InterPro" id="IPR009056">
    <property type="entry name" value="Cyt_c-like_dom"/>
</dbReference>
<evidence type="ECO:0000259" key="6">
    <source>
        <dbReference type="PROSITE" id="PS51007"/>
    </source>
</evidence>
<evidence type="ECO:0000313" key="8">
    <source>
        <dbReference type="Proteomes" id="UP000095087"/>
    </source>
</evidence>
<dbReference type="GO" id="GO:0020037">
    <property type="term" value="F:heme binding"/>
    <property type="evidence" value="ECO:0007669"/>
    <property type="project" value="InterPro"/>
</dbReference>
<dbReference type="Proteomes" id="UP000095087">
    <property type="component" value="Unassembled WGS sequence"/>
</dbReference>
<gene>
    <name evidence="7" type="ORF">A7A08_00068</name>
</gene>
<feature type="chain" id="PRO_5009116719" evidence="5">
    <location>
        <begin position="26"/>
        <end position="119"/>
    </location>
</feature>
<keyword evidence="2 4" id="KW-0479">Metal-binding</keyword>
<evidence type="ECO:0000256" key="1">
    <source>
        <dbReference type="ARBA" id="ARBA00022617"/>
    </source>
</evidence>
<keyword evidence="5" id="KW-0732">Signal</keyword>
<dbReference type="RefSeq" id="WP_069093590.1">
    <property type="nucleotide sequence ID" value="NZ_MASI01000001.1"/>
</dbReference>
<dbReference type="Pfam" id="PF00034">
    <property type="entry name" value="Cytochrom_C"/>
    <property type="match status" value="1"/>
</dbReference>
<evidence type="ECO:0000256" key="4">
    <source>
        <dbReference type="PROSITE-ProRule" id="PRU00433"/>
    </source>
</evidence>
<dbReference type="GO" id="GO:0009055">
    <property type="term" value="F:electron transfer activity"/>
    <property type="evidence" value="ECO:0007669"/>
    <property type="project" value="InterPro"/>
</dbReference>
<dbReference type="OrthoDB" id="7873796at2"/>
<keyword evidence="8" id="KW-1185">Reference proteome</keyword>
<comment type="caution">
    <text evidence="7">The sequence shown here is derived from an EMBL/GenBank/DDBJ whole genome shotgun (WGS) entry which is preliminary data.</text>
</comment>
<keyword evidence="3 4" id="KW-0408">Iron</keyword>
<reference evidence="7 8" key="1">
    <citation type="submission" date="2016-07" db="EMBL/GenBank/DDBJ databases">
        <title>Draft genome sequence of Methyloligella halotolerans C2T (VKM B-2706T=CCUG 61687T=DSM 25045T), a halotolerant polyhydroxybutyrate accumulating methylotroph.</title>
        <authorList>
            <person name="Vasilenko O.V."/>
            <person name="Doronina N.V."/>
            <person name="Poroshina M.N."/>
            <person name="Tarlachkov S.V."/>
            <person name="Trotsenko Y.A."/>
        </authorList>
    </citation>
    <scope>NUCLEOTIDE SEQUENCE [LARGE SCALE GENOMIC DNA]</scope>
    <source>
        <strain evidence="7 8">VKM B-2706</strain>
    </source>
</reference>
<dbReference type="Gene3D" id="1.10.760.10">
    <property type="entry name" value="Cytochrome c-like domain"/>
    <property type="match status" value="1"/>
</dbReference>
<evidence type="ECO:0000313" key="7">
    <source>
        <dbReference type="EMBL" id="ODA68251.1"/>
    </source>
</evidence>
<evidence type="ECO:0000256" key="5">
    <source>
        <dbReference type="SAM" id="SignalP"/>
    </source>
</evidence>
<accession>A0A1E2S1B9</accession>
<dbReference type="GO" id="GO:0046872">
    <property type="term" value="F:metal ion binding"/>
    <property type="evidence" value="ECO:0007669"/>
    <property type="project" value="UniProtKB-KW"/>
</dbReference>
<feature type="signal peptide" evidence="5">
    <location>
        <begin position="1"/>
        <end position="25"/>
    </location>
</feature>
<dbReference type="InterPro" id="IPR036909">
    <property type="entry name" value="Cyt_c-like_dom_sf"/>
</dbReference>
<proteinExistence type="predicted"/>